<dbReference type="PANTHER" id="PTHR12684:SF2">
    <property type="entry name" value="TRNA 2'-PHOSPHOTRANSFERASE 1"/>
    <property type="match status" value="1"/>
</dbReference>
<evidence type="ECO:0000256" key="2">
    <source>
        <dbReference type="ARBA" id="ARBA00022679"/>
    </source>
</evidence>
<evidence type="ECO:0000256" key="5">
    <source>
        <dbReference type="HAMAP-Rule" id="MF_00299"/>
    </source>
</evidence>
<organism evidence="6 7">
    <name type="scientific">Gottfriedia acidiceleris</name>
    <dbReference type="NCBI Taxonomy" id="371036"/>
    <lineage>
        <taxon>Bacteria</taxon>
        <taxon>Bacillati</taxon>
        <taxon>Bacillota</taxon>
        <taxon>Bacilli</taxon>
        <taxon>Bacillales</taxon>
        <taxon>Bacillaceae</taxon>
        <taxon>Gottfriedia</taxon>
    </lineage>
</organism>
<comment type="similarity">
    <text evidence="1 5">Belongs to the KptA/TPT1 family.</text>
</comment>
<dbReference type="InterPro" id="IPR042080">
    <property type="entry name" value="RNA_2'-PTrans_N"/>
</dbReference>
<keyword evidence="2 5" id="KW-0808">Transferase</keyword>
<dbReference type="InterPro" id="IPR022928">
    <property type="entry name" value="RNA_2'-PTrans_KptA"/>
</dbReference>
<dbReference type="Gene3D" id="3.20.170.30">
    <property type="match status" value="1"/>
</dbReference>
<keyword evidence="3 5" id="KW-0520">NAD</keyword>
<dbReference type="Pfam" id="PF01885">
    <property type="entry name" value="PTS_2-RNA"/>
    <property type="match status" value="1"/>
</dbReference>
<comment type="function">
    <text evidence="4 5">Removes the 2'-phosphate from RNA via an intermediate in which the phosphate is ADP-ribosylated by NAD followed by a presumed transesterification to release the RNA and generate ADP-ribose 1''-2''-cyclic phosphate (APPR&gt;P). May function as an ADP-ribosylase.</text>
</comment>
<proteinExistence type="inferred from homology"/>
<accession>A0ABY4JFI6</accession>
<sequence length="183" mass="21010">MNQKDEEKLSKFMSKILRHDPLKFGVNLKEDGSCSISELVDAINSQTNWSGVTVENITQVVKNCPKQRYAINSDRIKANYGHSKTKIQYQPKKPPEILYHGTNKKVEELIHKEGLKPMGRNYVHLSEGVEFATLAGKRRGELVILKVDAKNAYENGVKFFYADNEVWLTDYISPKYKLKIESF</sequence>
<dbReference type="Gene3D" id="1.10.10.970">
    <property type="entry name" value="RNA 2'-phosphotransferase, Tpt1/KptA family, N-terminal domain"/>
    <property type="match status" value="1"/>
</dbReference>
<dbReference type="InterPro" id="IPR042081">
    <property type="entry name" value="RNA_2'-PTrans_C"/>
</dbReference>
<protein>
    <recommendedName>
        <fullName evidence="5">Probable RNA 2'-phosphotransferase</fullName>
        <ecNumber evidence="5">2.7.1.-</ecNumber>
    </recommendedName>
</protein>
<dbReference type="EMBL" id="CP096034">
    <property type="protein sequence ID" value="UPM52605.1"/>
    <property type="molecule type" value="Genomic_DNA"/>
</dbReference>
<dbReference type="InterPro" id="IPR002745">
    <property type="entry name" value="Ptrans_KptA/Tpt1"/>
</dbReference>
<evidence type="ECO:0000256" key="4">
    <source>
        <dbReference type="ARBA" id="ARBA00025212"/>
    </source>
</evidence>
<dbReference type="RefSeq" id="WP_248265970.1">
    <property type="nucleotide sequence ID" value="NZ_CP096034.1"/>
</dbReference>
<dbReference type="Proteomes" id="UP000830639">
    <property type="component" value="Chromosome"/>
</dbReference>
<gene>
    <name evidence="5" type="primary">kptA</name>
    <name evidence="6" type="ORF">MY490_12220</name>
</gene>
<dbReference type="HAMAP" id="MF_00299">
    <property type="entry name" value="KptA"/>
    <property type="match status" value="1"/>
</dbReference>
<dbReference type="EC" id="2.7.1.-" evidence="5"/>
<dbReference type="PANTHER" id="PTHR12684">
    <property type="entry name" value="PUTATIVE PHOSPHOTRANSFERASE"/>
    <property type="match status" value="1"/>
</dbReference>
<evidence type="ECO:0000256" key="1">
    <source>
        <dbReference type="ARBA" id="ARBA00009836"/>
    </source>
</evidence>
<name>A0ABY4JFI6_9BACI</name>
<evidence type="ECO:0000256" key="3">
    <source>
        <dbReference type="ARBA" id="ARBA00023027"/>
    </source>
</evidence>
<evidence type="ECO:0000313" key="6">
    <source>
        <dbReference type="EMBL" id="UPM52605.1"/>
    </source>
</evidence>
<keyword evidence="7" id="KW-1185">Reference proteome</keyword>
<dbReference type="SUPFAM" id="SSF56399">
    <property type="entry name" value="ADP-ribosylation"/>
    <property type="match status" value="1"/>
</dbReference>
<evidence type="ECO:0000313" key="7">
    <source>
        <dbReference type="Proteomes" id="UP000830639"/>
    </source>
</evidence>
<reference evidence="6 7" key="1">
    <citation type="submission" date="2022-04" db="EMBL/GenBank/DDBJ databases">
        <title>Mechanism of arsenic methylation and mitigation arsenic toxicity by Bacillus sp. LH14 from an Arsenic-Contaminated Paddy Soil.</title>
        <authorList>
            <person name="Wang D."/>
        </authorList>
    </citation>
    <scope>NUCLEOTIDE SEQUENCE [LARGE SCALE GENOMIC DNA]</scope>
    <source>
        <strain evidence="6 7">LH14</strain>
    </source>
</reference>